<dbReference type="AlphaFoldDB" id="A0A4C1XZL3"/>
<name>A0A4C1XZL3_EUMVA</name>
<gene>
    <name evidence="1" type="ORF">EVAR_46923_1</name>
</gene>
<dbReference type="EMBL" id="BGZK01001016">
    <property type="protein sequence ID" value="GBP68583.1"/>
    <property type="molecule type" value="Genomic_DNA"/>
</dbReference>
<evidence type="ECO:0000313" key="2">
    <source>
        <dbReference type="Proteomes" id="UP000299102"/>
    </source>
</evidence>
<reference evidence="1 2" key="1">
    <citation type="journal article" date="2019" name="Commun. Biol.">
        <title>The bagworm genome reveals a unique fibroin gene that provides high tensile strength.</title>
        <authorList>
            <person name="Kono N."/>
            <person name="Nakamura H."/>
            <person name="Ohtoshi R."/>
            <person name="Tomita M."/>
            <person name="Numata K."/>
            <person name="Arakawa K."/>
        </authorList>
    </citation>
    <scope>NUCLEOTIDE SEQUENCE [LARGE SCALE GENOMIC DNA]</scope>
</reference>
<keyword evidence="2" id="KW-1185">Reference proteome</keyword>
<proteinExistence type="predicted"/>
<sequence>MRASGILLLLDDMKKKTDAVGENLAALQEIGTFFLYACACVPVRIKFQSILRLDIFTALVTTAGPQLLASVELPSSQLLNLK</sequence>
<evidence type="ECO:0000313" key="1">
    <source>
        <dbReference type="EMBL" id="GBP68583.1"/>
    </source>
</evidence>
<organism evidence="1 2">
    <name type="scientific">Eumeta variegata</name>
    <name type="common">Bagworm moth</name>
    <name type="synonym">Eumeta japonica</name>
    <dbReference type="NCBI Taxonomy" id="151549"/>
    <lineage>
        <taxon>Eukaryota</taxon>
        <taxon>Metazoa</taxon>
        <taxon>Ecdysozoa</taxon>
        <taxon>Arthropoda</taxon>
        <taxon>Hexapoda</taxon>
        <taxon>Insecta</taxon>
        <taxon>Pterygota</taxon>
        <taxon>Neoptera</taxon>
        <taxon>Endopterygota</taxon>
        <taxon>Lepidoptera</taxon>
        <taxon>Glossata</taxon>
        <taxon>Ditrysia</taxon>
        <taxon>Tineoidea</taxon>
        <taxon>Psychidae</taxon>
        <taxon>Oiketicinae</taxon>
        <taxon>Eumeta</taxon>
    </lineage>
</organism>
<dbReference type="Proteomes" id="UP000299102">
    <property type="component" value="Unassembled WGS sequence"/>
</dbReference>
<protein>
    <submittedName>
        <fullName evidence="1">Uncharacterized protein</fullName>
    </submittedName>
</protein>
<comment type="caution">
    <text evidence="1">The sequence shown here is derived from an EMBL/GenBank/DDBJ whole genome shotgun (WGS) entry which is preliminary data.</text>
</comment>
<accession>A0A4C1XZL3</accession>